<organism evidence="2">
    <name type="scientific">Indivirus ILV1</name>
    <dbReference type="NCBI Taxonomy" id="1977633"/>
    <lineage>
        <taxon>Viruses</taxon>
        <taxon>Varidnaviria</taxon>
        <taxon>Bamfordvirae</taxon>
        <taxon>Nucleocytoviricota</taxon>
        <taxon>Megaviricetes</taxon>
        <taxon>Imitervirales</taxon>
        <taxon>Mimiviridae</taxon>
        <taxon>Klosneuvirinae</taxon>
        <taxon>Indivirus</taxon>
    </lineage>
</organism>
<dbReference type="EMBL" id="KY684087">
    <property type="protein sequence ID" value="ARF09798.1"/>
    <property type="molecule type" value="Genomic_DNA"/>
</dbReference>
<dbReference type="PANTHER" id="PTHR46609:SF6">
    <property type="entry name" value="EXONUCLEASE, PHAGE-TYPE_RECB, C-TERMINAL DOMAIN-CONTAINING PROTEIN-RELATED"/>
    <property type="match status" value="1"/>
</dbReference>
<dbReference type="SUPFAM" id="SSF52980">
    <property type="entry name" value="Restriction endonuclease-like"/>
    <property type="match status" value="1"/>
</dbReference>
<gene>
    <name evidence="2" type="ORF">Indivirus_3_47</name>
</gene>
<dbReference type="InterPro" id="IPR011335">
    <property type="entry name" value="Restrct_endonuc-II-like"/>
</dbReference>
<feature type="domain" description="YqaJ viral recombinase" evidence="1">
    <location>
        <begin position="248"/>
        <end position="391"/>
    </location>
</feature>
<name>A0A1V0SDR6_9VIRU</name>
<dbReference type="Gene3D" id="3.90.320.10">
    <property type="match status" value="1"/>
</dbReference>
<dbReference type="InterPro" id="IPR017482">
    <property type="entry name" value="Lambda-type_endonuclease"/>
</dbReference>
<dbReference type="PANTHER" id="PTHR46609">
    <property type="entry name" value="EXONUCLEASE, PHAGE-TYPE/RECB, C-TERMINAL DOMAIN-CONTAINING PROTEIN"/>
    <property type="match status" value="1"/>
</dbReference>
<protein>
    <submittedName>
        <fullName evidence="2">YqaJ-like viral recombinase domain</fullName>
    </submittedName>
</protein>
<evidence type="ECO:0000313" key="2">
    <source>
        <dbReference type="EMBL" id="ARF09798.1"/>
    </source>
</evidence>
<evidence type="ECO:0000259" key="1">
    <source>
        <dbReference type="Pfam" id="PF09588"/>
    </source>
</evidence>
<accession>A0A1V0SDR6</accession>
<dbReference type="InterPro" id="IPR011604">
    <property type="entry name" value="PDDEXK-like_dom_sf"/>
</dbReference>
<dbReference type="Pfam" id="PF09588">
    <property type="entry name" value="YqaJ"/>
    <property type="match status" value="1"/>
</dbReference>
<proteinExistence type="predicted"/>
<dbReference type="CDD" id="cd22343">
    <property type="entry name" value="PDDEXK_lambda_exonuclease-like"/>
    <property type="match status" value="1"/>
</dbReference>
<dbReference type="NCBIfam" id="TIGR03033">
    <property type="entry name" value="phage_rel_nuc"/>
    <property type="match status" value="1"/>
</dbReference>
<dbReference type="InterPro" id="IPR019080">
    <property type="entry name" value="YqaJ_viral_recombinase"/>
</dbReference>
<dbReference type="InterPro" id="IPR051703">
    <property type="entry name" value="NF-kappa-B_Signaling_Reg"/>
</dbReference>
<reference evidence="2" key="1">
    <citation type="journal article" date="2017" name="Science">
        <title>Giant viruses with an expanded complement of translation system components.</title>
        <authorList>
            <person name="Schulz F."/>
            <person name="Yutin N."/>
            <person name="Ivanova N.N."/>
            <person name="Ortega D.R."/>
            <person name="Lee T.K."/>
            <person name="Vierheilig J."/>
            <person name="Daims H."/>
            <person name="Horn M."/>
            <person name="Wagner M."/>
            <person name="Jensen G.J."/>
            <person name="Kyrpides N.C."/>
            <person name="Koonin E.V."/>
            <person name="Woyke T."/>
        </authorList>
    </citation>
    <scope>NUCLEOTIDE SEQUENCE</scope>
    <source>
        <strain evidence="2">ILV1</strain>
    </source>
</reference>
<sequence>MNLCLVNIESPNECENGYKDKSIKILINMSKLITYDKKIKKIIEENHDGIFYQNDELIKTIVDIINKIKKDDNTDHSTLTNSIIYFVYYSDKNDKYYLNYKRRQTKKKEYHETILNNLLKDTNTNVDQVGVFEVNKEVSDNNQSDGNEDKEPTSEELALLEKEIFHKNEINVIIDTIDVDEVQNKLYSYPLDKTFKANKKYYYEPYGTQWVHDSNQVDDTITEREIKLSQQFDVLRAIILPEQRSAAWFEMRDGKITASDGGTVIDVNPHEQQYKFILKKTVGLPFVSNEYVYHGKKLEDIAILIYEYRMNVKCEAFGLIGHPKYKFLGASPDSICGKYKFDGIHKSKYIGRMLEIKCPFVRKIKTEGPIIDYICPIYYWVQVQLQLECCDLEECDFWQCEIREYGSREEFINDTHPTEPFRSKESCYEKGCLIQLLPRKRMQDVLDGKYNNVMWDEAMFIYPPKIEMSPYDCDLWVAKNISEIPYKDEYKDYFFDKVIYWKLVKSKCVLINRDRKWFADNLPTFEKMWNYVSFFRKNKDKLDLFVKYIESLPIKKNKLIMNVAEKLYNINDPDYNKIIKNINDDINSVKEVKNNNDDDGYMFIDSKEPKAMPFKPKIDKNTVKNDDGDKDDEYMFVEPKKKTDVKPKIINVNLKKNIIKPKANQNDDYLFI</sequence>